<evidence type="ECO:0000256" key="1">
    <source>
        <dbReference type="ARBA" id="ARBA00022487"/>
    </source>
</evidence>
<evidence type="ECO:0000256" key="2">
    <source>
        <dbReference type="ARBA" id="ARBA00022490"/>
    </source>
</evidence>
<keyword evidence="2" id="KW-0963">Cytoplasm</keyword>
<keyword evidence="4 6" id="KW-0378">Hydrolase</keyword>
<proteinExistence type="predicted"/>
<dbReference type="GO" id="GO:0090499">
    <property type="term" value="F:pimelyl-[acyl-carrier protein] methyl ester esterase activity"/>
    <property type="evidence" value="ECO:0007669"/>
    <property type="project" value="UniProtKB-EC"/>
</dbReference>
<reference evidence="6 7" key="1">
    <citation type="submission" date="2023-01" db="EMBL/GenBank/DDBJ databases">
        <authorList>
            <person name="Yang C."/>
        </authorList>
    </citation>
    <scope>NUCLEOTIDE SEQUENCE [LARGE SCALE GENOMIC DNA]</scope>
    <source>
        <strain evidence="6 7">ZJ106</strain>
    </source>
</reference>
<dbReference type="InterPro" id="IPR050266">
    <property type="entry name" value="AB_hydrolase_sf"/>
</dbReference>
<accession>A0ABY7RJL8</accession>
<evidence type="ECO:0000313" key="6">
    <source>
        <dbReference type="EMBL" id="WCL71275.1"/>
    </source>
</evidence>
<dbReference type="EMBL" id="CP116766">
    <property type="protein sequence ID" value="WCL71275.1"/>
    <property type="molecule type" value="Genomic_DNA"/>
</dbReference>
<dbReference type="Pfam" id="PF00561">
    <property type="entry name" value="Abhydrolase_1"/>
    <property type="match status" value="1"/>
</dbReference>
<evidence type="ECO:0000259" key="5">
    <source>
        <dbReference type="Pfam" id="PF00561"/>
    </source>
</evidence>
<evidence type="ECO:0000256" key="4">
    <source>
        <dbReference type="ARBA" id="ARBA00022801"/>
    </source>
</evidence>
<dbReference type="RefSeq" id="WP_237090711.1">
    <property type="nucleotide sequence ID" value="NZ_CP116766.1"/>
</dbReference>
<dbReference type="Gene3D" id="3.40.50.1820">
    <property type="entry name" value="alpha/beta hydrolase"/>
    <property type="match status" value="1"/>
</dbReference>
<dbReference type="InterPro" id="IPR010076">
    <property type="entry name" value="BioH"/>
</dbReference>
<dbReference type="PANTHER" id="PTHR43798:SF31">
    <property type="entry name" value="AB HYDROLASE SUPERFAMILY PROTEIN YCLE"/>
    <property type="match status" value="1"/>
</dbReference>
<keyword evidence="7" id="KW-1185">Reference proteome</keyword>
<feature type="domain" description="AB hydrolase-1" evidence="5">
    <location>
        <begin position="8"/>
        <end position="232"/>
    </location>
</feature>
<evidence type="ECO:0000313" key="7">
    <source>
        <dbReference type="Proteomes" id="UP001221268"/>
    </source>
</evidence>
<name>A0ABY7RJL8_9NEIS</name>
<dbReference type="PANTHER" id="PTHR43798">
    <property type="entry name" value="MONOACYLGLYCEROL LIPASE"/>
    <property type="match status" value="1"/>
</dbReference>
<dbReference type="InterPro" id="IPR000073">
    <property type="entry name" value="AB_hydrolase_1"/>
</dbReference>
<dbReference type="SUPFAM" id="SSF53474">
    <property type="entry name" value="alpha/beta-Hydrolases"/>
    <property type="match status" value="1"/>
</dbReference>
<organism evidence="6 7">
    <name type="scientific">Neisseria lisongii</name>
    <dbReference type="NCBI Taxonomy" id="2912188"/>
    <lineage>
        <taxon>Bacteria</taxon>
        <taxon>Pseudomonadati</taxon>
        <taxon>Pseudomonadota</taxon>
        <taxon>Betaproteobacteria</taxon>
        <taxon>Neisseriales</taxon>
        <taxon>Neisseriaceae</taxon>
        <taxon>Neisseria</taxon>
    </lineage>
</organism>
<dbReference type="InterPro" id="IPR029058">
    <property type="entry name" value="AB_hydrolase_fold"/>
</dbReference>
<protein>
    <submittedName>
        <fullName evidence="6">Pimeloyl-ACP methyl ester esterase BioH</fullName>
        <ecNumber evidence="6">3.1.1.85</ecNumber>
    </submittedName>
</protein>
<dbReference type="Proteomes" id="UP001221268">
    <property type="component" value="Chromosome"/>
</dbReference>
<sequence length="250" mass="27090">MPTSAQDVYLIHGWGANRHVFDDLADRLPPHFTVHALDLPGHGGAAFGDTFDLAGIADSFATEIKRPAHILGWSLGGLIALHLAARHPDKTASLCLTAGFAKLGAADDYPEGLCQPALRKMVAAFQQNYAKYIKQFLQLQLLHTQNAGEMLDKVLPNIARHGAPLTLEAALDAVEQADARSLLPDISAPTLLIFGAKDAITPPRMGEYLNRHLPNSTLHLIDHAAHAPFLSHAQQFAALWTEFINLNSPL</sequence>
<keyword evidence="3" id="KW-0093">Biotin biosynthesis</keyword>
<evidence type="ECO:0000256" key="3">
    <source>
        <dbReference type="ARBA" id="ARBA00022756"/>
    </source>
</evidence>
<keyword evidence="1" id="KW-0719">Serine esterase</keyword>
<dbReference type="NCBIfam" id="TIGR01738">
    <property type="entry name" value="bioH"/>
    <property type="match status" value="1"/>
</dbReference>
<dbReference type="EC" id="3.1.1.85" evidence="6"/>
<gene>
    <name evidence="6" type="primary">bioH</name>
    <name evidence="6" type="ORF">PJU73_08035</name>
</gene>